<dbReference type="AlphaFoldDB" id="A0A9D2C990"/>
<comment type="subcellular location">
    <subcellularLocation>
        <location evidence="1">Cell membrane</location>
        <topology evidence="1">Peripheral membrane protein</topology>
    </subcellularLocation>
</comment>
<keyword evidence="8" id="KW-1278">Translocase</keyword>
<evidence type="ECO:0000256" key="7">
    <source>
        <dbReference type="ARBA" id="ARBA00022840"/>
    </source>
</evidence>
<keyword evidence="4" id="KW-1003">Cell membrane</keyword>
<feature type="domain" description="ABC transporter" evidence="10">
    <location>
        <begin position="4"/>
        <end position="251"/>
    </location>
</feature>
<evidence type="ECO:0000256" key="2">
    <source>
        <dbReference type="ARBA" id="ARBA00005417"/>
    </source>
</evidence>
<keyword evidence="7 11" id="KW-0067">ATP-binding</keyword>
<dbReference type="InterPro" id="IPR017871">
    <property type="entry name" value="ABC_transporter-like_CS"/>
</dbReference>
<evidence type="ECO:0000256" key="8">
    <source>
        <dbReference type="ARBA" id="ARBA00022967"/>
    </source>
</evidence>
<evidence type="ECO:0000313" key="11">
    <source>
        <dbReference type="EMBL" id="HIY66017.1"/>
    </source>
</evidence>
<reference evidence="11" key="1">
    <citation type="journal article" date="2021" name="PeerJ">
        <title>Extensive microbial diversity within the chicken gut microbiome revealed by metagenomics and culture.</title>
        <authorList>
            <person name="Gilroy R."/>
            <person name="Ravi A."/>
            <person name="Getino M."/>
            <person name="Pursley I."/>
            <person name="Horton D.L."/>
            <person name="Alikhan N.F."/>
            <person name="Baker D."/>
            <person name="Gharbi K."/>
            <person name="Hall N."/>
            <person name="Watson M."/>
            <person name="Adriaenssens E.M."/>
            <person name="Foster-Nyarko E."/>
            <person name="Jarju S."/>
            <person name="Secka A."/>
            <person name="Antonio M."/>
            <person name="Oren A."/>
            <person name="Chaudhuri R.R."/>
            <person name="La Ragione R."/>
            <person name="Hildebrand F."/>
            <person name="Pallen M.J."/>
        </authorList>
    </citation>
    <scope>NUCLEOTIDE SEQUENCE</scope>
    <source>
        <strain evidence="11">ChiGjej1B1-98</strain>
    </source>
</reference>
<keyword evidence="5" id="KW-0997">Cell inner membrane</keyword>
<gene>
    <name evidence="11" type="ORF">H9830_07050</name>
</gene>
<dbReference type="PROSITE" id="PS50893">
    <property type="entry name" value="ABC_TRANSPORTER_2"/>
    <property type="match status" value="1"/>
</dbReference>
<accession>A0A9D2C990</accession>
<dbReference type="GO" id="GO:0005524">
    <property type="term" value="F:ATP binding"/>
    <property type="evidence" value="ECO:0007669"/>
    <property type="project" value="UniProtKB-KW"/>
</dbReference>
<keyword evidence="9" id="KW-0472">Membrane</keyword>
<dbReference type="GO" id="GO:0016887">
    <property type="term" value="F:ATP hydrolysis activity"/>
    <property type="evidence" value="ECO:0007669"/>
    <property type="project" value="InterPro"/>
</dbReference>
<dbReference type="PANTHER" id="PTHR43297">
    <property type="entry name" value="OLIGOPEPTIDE TRANSPORT ATP-BINDING PROTEIN APPD"/>
    <property type="match status" value="1"/>
</dbReference>
<evidence type="ECO:0000256" key="6">
    <source>
        <dbReference type="ARBA" id="ARBA00022741"/>
    </source>
</evidence>
<sequence>MSLIEVDDLVVEYATRDRTVRALDGVSLRVEAGERLALVGESGSGKSTLGVSLGALLPAPARIAEGSVTVNGYALGELDRDGLRTLRRETLGFIPQDPIATLDPTKRIGKQLAMVVGDLGGDTSRAALANLLEDVRINDPAAVLRRFPHQLSGGMAQRVAVAIAMVRKPRVLVADEPTAALDANVRRDVLRLIFDIAAETGATVIWLSHDLDAVAKWCERVAVMYRGKVVEDGPVGIVLQEPEHPYTKSLLDSMPSRLQHGVEVRTYTEMLRMQGEEGTV</sequence>
<dbReference type="PANTHER" id="PTHR43297:SF14">
    <property type="entry name" value="ATPASE AAA-TYPE CORE DOMAIN-CONTAINING PROTEIN"/>
    <property type="match status" value="1"/>
</dbReference>
<dbReference type="Pfam" id="PF00005">
    <property type="entry name" value="ABC_tran"/>
    <property type="match status" value="1"/>
</dbReference>
<evidence type="ECO:0000259" key="10">
    <source>
        <dbReference type="PROSITE" id="PS50893"/>
    </source>
</evidence>
<dbReference type="CDD" id="cd03257">
    <property type="entry name" value="ABC_NikE_OppD_transporters"/>
    <property type="match status" value="1"/>
</dbReference>
<evidence type="ECO:0000256" key="5">
    <source>
        <dbReference type="ARBA" id="ARBA00022519"/>
    </source>
</evidence>
<keyword evidence="3" id="KW-0813">Transport</keyword>
<dbReference type="InterPro" id="IPR003439">
    <property type="entry name" value="ABC_transporter-like_ATP-bd"/>
</dbReference>
<dbReference type="SUPFAM" id="SSF52540">
    <property type="entry name" value="P-loop containing nucleoside triphosphate hydrolases"/>
    <property type="match status" value="1"/>
</dbReference>
<comment type="caution">
    <text evidence="11">The sequence shown here is derived from an EMBL/GenBank/DDBJ whole genome shotgun (WGS) entry which is preliminary data.</text>
</comment>
<dbReference type="SMART" id="SM00382">
    <property type="entry name" value="AAA"/>
    <property type="match status" value="1"/>
</dbReference>
<dbReference type="InterPro" id="IPR003593">
    <property type="entry name" value="AAA+_ATPase"/>
</dbReference>
<reference evidence="11" key="2">
    <citation type="submission" date="2021-04" db="EMBL/GenBank/DDBJ databases">
        <authorList>
            <person name="Gilroy R."/>
        </authorList>
    </citation>
    <scope>NUCLEOTIDE SEQUENCE</scope>
    <source>
        <strain evidence="11">ChiGjej1B1-98</strain>
    </source>
</reference>
<name>A0A9D2C990_9MICO</name>
<comment type="similarity">
    <text evidence="2">Belongs to the ABC transporter superfamily.</text>
</comment>
<evidence type="ECO:0000313" key="12">
    <source>
        <dbReference type="Proteomes" id="UP000824005"/>
    </source>
</evidence>
<dbReference type="PROSITE" id="PS00211">
    <property type="entry name" value="ABC_TRANSPORTER_1"/>
    <property type="match status" value="1"/>
</dbReference>
<dbReference type="EMBL" id="DXDC01000205">
    <property type="protein sequence ID" value="HIY66017.1"/>
    <property type="molecule type" value="Genomic_DNA"/>
</dbReference>
<evidence type="ECO:0000256" key="3">
    <source>
        <dbReference type="ARBA" id="ARBA00022448"/>
    </source>
</evidence>
<evidence type="ECO:0000256" key="1">
    <source>
        <dbReference type="ARBA" id="ARBA00004202"/>
    </source>
</evidence>
<proteinExistence type="inferred from homology"/>
<organism evidence="11 12">
    <name type="scientific">Candidatus Agrococcus pullicola</name>
    <dbReference type="NCBI Taxonomy" id="2838429"/>
    <lineage>
        <taxon>Bacteria</taxon>
        <taxon>Bacillati</taxon>
        <taxon>Actinomycetota</taxon>
        <taxon>Actinomycetes</taxon>
        <taxon>Micrococcales</taxon>
        <taxon>Microbacteriaceae</taxon>
        <taxon>Agrococcus</taxon>
    </lineage>
</organism>
<keyword evidence="6" id="KW-0547">Nucleotide-binding</keyword>
<dbReference type="Proteomes" id="UP000824005">
    <property type="component" value="Unassembled WGS sequence"/>
</dbReference>
<evidence type="ECO:0000256" key="4">
    <source>
        <dbReference type="ARBA" id="ARBA00022475"/>
    </source>
</evidence>
<dbReference type="InterPro" id="IPR027417">
    <property type="entry name" value="P-loop_NTPase"/>
</dbReference>
<dbReference type="GO" id="GO:0005886">
    <property type="term" value="C:plasma membrane"/>
    <property type="evidence" value="ECO:0007669"/>
    <property type="project" value="UniProtKB-SubCell"/>
</dbReference>
<protein>
    <submittedName>
        <fullName evidence="11">ABC transporter ATP-binding protein</fullName>
    </submittedName>
</protein>
<dbReference type="Gene3D" id="3.40.50.300">
    <property type="entry name" value="P-loop containing nucleotide triphosphate hydrolases"/>
    <property type="match status" value="1"/>
</dbReference>
<dbReference type="InterPro" id="IPR050388">
    <property type="entry name" value="ABC_Ni/Peptide_Import"/>
</dbReference>
<evidence type="ECO:0000256" key="9">
    <source>
        <dbReference type="ARBA" id="ARBA00023136"/>
    </source>
</evidence>